<evidence type="ECO:0000256" key="2">
    <source>
        <dbReference type="ARBA" id="ARBA00007055"/>
    </source>
</evidence>
<feature type="chain" id="PRO_5020837717" evidence="10">
    <location>
        <begin position="25"/>
        <end position="483"/>
    </location>
</feature>
<evidence type="ECO:0000256" key="6">
    <source>
        <dbReference type="ARBA" id="ARBA00023065"/>
    </source>
</evidence>
<dbReference type="RefSeq" id="WP_131865994.1">
    <property type="nucleotide sequence ID" value="NZ_SMCR01000007.1"/>
</dbReference>
<dbReference type="Pfam" id="PF02264">
    <property type="entry name" value="LamB"/>
    <property type="match status" value="1"/>
</dbReference>
<evidence type="ECO:0000256" key="8">
    <source>
        <dbReference type="ARBA" id="ARBA00023136"/>
    </source>
</evidence>
<feature type="signal peptide" evidence="10">
    <location>
        <begin position="1"/>
        <end position="24"/>
    </location>
</feature>
<evidence type="ECO:0000256" key="7">
    <source>
        <dbReference type="ARBA" id="ARBA00023114"/>
    </source>
</evidence>
<dbReference type="Gene3D" id="2.40.170.10">
    <property type="entry name" value="Porin, LamB type"/>
    <property type="match status" value="1"/>
</dbReference>
<dbReference type="GO" id="GO:0046930">
    <property type="term" value="C:pore complex"/>
    <property type="evidence" value="ECO:0007669"/>
    <property type="project" value="UniProtKB-KW"/>
</dbReference>
<keyword evidence="8" id="KW-0472">Membrane</keyword>
<evidence type="ECO:0000256" key="5">
    <source>
        <dbReference type="ARBA" id="ARBA00022692"/>
    </source>
</evidence>
<keyword evidence="3" id="KW-0813">Transport</keyword>
<dbReference type="AlphaFoldDB" id="A0A4R3YPR4"/>
<keyword evidence="9" id="KW-0998">Cell outer membrane</keyword>
<keyword evidence="12" id="KW-1185">Reference proteome</keyword>
<evidence type="ECO:0000256" key="3">
    <source>
        <dbReference type="ARBA" id="ARBA00022448"/>
    </source>
</evidence>
<dbReference type="PANTHER" id="PTHR38762">
    <property type="entry name" value="CRYPTIC OUTER MEMBRANE PORIN BGLH-RELATED"/>
    <property type="match status" value="1"/>
</dbReference>
<gene>
    <name evidence="11" type="ORF">EDC52_10732</name>
</gene>
<evidence type="ECO:0000256" key="4">
    <source>
        <dbReference type="ARBA" id="ARBA00022452"/>
    </source>
</evidence>
<dbReference type="InterPro" id="IPR036998">
    <property type="entry name" value="Porin_LamB_sf"/>
</dbReference>
<evidence type="ECO:0000313" key="11">
    <source>
        <dbReference type="EMBL" id="TCV94292.1"/>
    </source>
</evidence>
<dbReference type="PANTHER" id="PTHR38762:SF1">
    <property type="entry name" value="CRYPTIC OUTER MEMBRANE PORIN BGLH-RELATED"/>
    <property type="match status" value="1"/>
</dbReference>
<name>A0A4R3YPR4_9GAMM</name>
<dbReference type="InterPro" id="IPR003192">
    <property type="entry name" value="Porin_LamB"/>
</dbReference>
<evidence type="ECO:0000256" key="10">
    <source>
        <dbReference type="SAM" id="SignalP"/>
    </source>
</evidence>
<evidence type="ECO:0000256" key="1">
    <source>
        <dbReference type="ARBA" id="ARBA00004571"/>
    </source>
</evidence>
<keyword evidence="7" id="KW-0626">Porin</keyword>
<accession>A0A4R3YPR4</accession>
<dbReference type="InterPro" id="IPR050286">
    <property type="entry name" value="G_neg_Bact_CarbUptk_Porin"/>
</dbReference>
<dbReference type="GO" id="GO:0015288">
    <property type="term" value="F:porin activity"/>
    <property type="evidence" value="ECO:0007669"/>
    <property type="project" value="UniProtKB-KW"/>
</dbReference>
<sequence length="483" mass="52711">MKINKQLPLAVAVIAALCPLSVLAQEITVTTEQLDKIVAQAVEKALQEREAKLAAANAQRPAVAASPAATATAVTTATPAAAQPVGTAETAKTPDMQLPYGVAFTGYARYGAQFQGGDQKYVGVDGSYNGASALGRLGNEGNGGEFQLTKSIRGENGAIWDVAVMFDHWGDEVNLKKAYAGVTNLFASQPNAYFWAGRDFHQRPQQGINDYFWMNHDGQGAGVRDLELGGVKFDLAAVGAVEACSPEVMEDEANPSRITCTGGSGTGDKGNYALTSKIHGIQLGPVDFELYANYGFDSKAVESDDRLKAWQAAMVFSHTGKNSLNKLIARYSDNSDNSVYSKTEDLRTVYTSFEGSYKFTPQAQVEYLLAFHDYANDNKNQNQDDRRNYGAIVRPMYYWNDVHSTWLEAGYQRVDYDTGGDNKGWKLTLSQNISIAMGPEFRPMLRFYVTGGEVENNHTARTANGENTQLDSFNVGAMWEAWF</sequence>
<dbReference type="EMBL" id="SMCR01000007">
    <property type="protein sequence ID" value="TCV94292.1"/>
    <property type="molecule type" value="Genomic_DNA"/>
</dbReference>
<comment type="subcellular location">
    <subcellularLocation>
        <location evidence="1">Cell outer membrane</location>
        <topology evidence="1">Multi-pass membrane protein</topology>
    </subcellularLocation>
</comment>
<dbReference type="GO" id="GO:0015144">
    <property type="term" value="F:carbohydrate transmembrane transporter activity"/>
    <property type="evidence" value="ECO:0007669"/>
    <property type="project" value="TreeGrafter"/>
</dbReference>
<evidence type="ECO:0000256" key="9">
    <source>
        <dbReference type="ARBA" id="ARBA00023237"/>
    </source>
</evidence>
<dbReference type="GO" id="GO:0006811">
    <property type="term" value="P:monoatomic ion transport"/>
    <property type="evidence" value="ECO:0007669"/>
    <property type="project" value="UniProtKB-KW"/>
</dbReference>
<dbReference type="SUPFAM" id="SSF56935">
    <property type="entry name" value="Porins"/>
    <property type="match status" value="1"/>
</dbReference>
<comment type="caution">
    <text evidence="11">The sequence shown here is derived from an EMBL/GenBank/DDBJ whole genome shotgun (WGS) entry which is preliminary data.</text>
</comment>
<dbReference type="GO" id="GO:0009279">
    <property type="term" value="C:cell outer membrane"/>
    <property type="evidence" value="ECO:0007669"/>
    <property type="project" value="UniProtKB-SubCell"/>
</dbReference>
<dbReference type="OrthoDB" id="106611at2"/>
<proteinExistence type="inferred from homology"/>
<dbReference type="GO" id="GO:0015774">
    <property type="term" value="P:polysaccharide transport"/>
    <property type="evidence" value="ECO:0007669"/>
    <property type="project" value="TreeGrafter"/>
</dbReference>
<protein>
    <submittedName>
        <fullName evidence="11">Maltoporin</fullName>
    </submittedName>
</protein>
<evidence type="ECO:0000313" key="12">
    <source>
        <dbReference type="Proteomes" id="UP000295719"/>
    </source>
</evidence>
<comment type="similarity">
    <text evidence="2">Belongs to the porin LamB (TC 1.B.3) family.</text>
</comment>
<keyword evidence="4" id="KW-1134">Transmembrane beta strand</keyword>
<keyword evidence="6" id="KW-0406">Ion transport</keyword>
<keyword evidence="5" id="KW-0812">Transmembrane</keyword>
<dbReference type="Proteomes" id="UP000295719">
    <property type="component" value="Unassembled WGS sequence"/>
</dbReference>
<reference evidence="11 12" key="1">
    <citation type="submission" date="2019-03" db="EMBL/GenBank/DDBJ databases">
        <title>Genomic Encyclopedia of Type Strains, Phase IV (KMG-IV): sequencing the most valuable type-strain genomes for metagenomic binning, comparative biology and taxonomic classification.</title>
        <authorList>
            <person name="Goeker M."/>
        </authorList>
    </citation>
    <scope>NUCLEOTIDE SEQUENCE [LARGE SCALE GENOMIC DNA]</scope>
    <source>
        <strain evidence="11 12">DSM 19580</strain>
    </source>
</reference>
<organism evidence="11 12">
    <name type="scientific">Biostraticola tofi</name>
    <dbReference type="NCBI Taxonomy" id="466109"/>
    <lineage>
        <taxon>Bacteria</taxon>
        <taxon>Pseudomonadati</taxon>
        <taxon>Pseudomonadota</taxon>
        <taxon>Gammaproteobacteria</taxon>
        <taxon>Enterobacterales</taxon>
        <taxon>Bruguierivoracaceae</taxon>
        <taxon>Biostraticola</taxon>
    </lineage>
</organism>
<keyword evidence="10" id="KW-0732">Signal</keyword>